<reference evidence="20 21" key="1">
    <citation type="journal article" date="2012" name="Plant Cell">
        <title>Genome comparison of barley and maize smut fungi reveals targeted loss of RNA silencing components and species-specific presence of transposable elements.</title>
        <authorList>
            <person name="Laurie J.D."/>
            <person name="Ali S."/>
            <person name="Linning R."/>
            <person name="Mannhaupt G."/>
            <person name="Wong P."/>
            <person name="Gueldener U."/>
            <person name="Muensterkoetter M."/>
            <person name="Moore R."/>
            <person name="Kahmann R."/>
            <person name="Bakkeren G."/>
            <person name="Schirawski J."/>
        </authorList>
    </citation>
    <scope>NUCLEOTIDE SEQUENCE [LARGE SCALE GENOMIC DNA]</scope>
    <source>
        <strain evidence="21">Uh4875-4</strain>
    </source>
</reference>
<dbReference type="GO" id="GO:0008061">
    <property type="term" value="F:chitin binding"/>
    <property type="evidence" value="ECO:0007669"/>
    <property type="project" value="UniProtKB-KW"/>
</dbReference>
<feature type="signal peptide" evidence="18">
    <location>
        <begin position="1"/>
        <end position="20"/>
    </location>
</feature>
<keyword evidence="18" id="KW-0732">Signal</keyword>
<organism evidence="20 21">
    <name type="scientific">Ustilago hordei</name>
    <name type="common">Barley covered smut fungus</name>
    <dbReference type="NCBI Taxonomy" id="120017"/>
    <lineage>
        <taxon>Eukaryota</taxon>
        <taxon>Fungi</taxon>
        <taxon>Dikarya</taxon>
        <taxon>Basidiomycota</taxon>
        <taxon>Ustilaginomycotina</taxon>
        <taxon>Ustilaginomycetes</taxon>
        <taxon>Ustilaginales</taxon>
        <taxon>Ustilaginaceae</taxon>
        <taxon>Ustilago</taxon>
    </lineage>
</organism>
<dbReference type="GO" id="GO:0000272">
    <property type="term" value="P:polysaccharide catabolic process"/>
    <property type="evidence" value="ECO:0007669"/>
    <property type="project" value="UniProtKB-KW"/>
</dbReference>
<feature type="region of interest" description="Disordered" evidence="17">
    <location>
        <begin position="411"/>
        <end position="462"/>
    </location>
</feature>
<dbReference type="InterPro" id="IPR050248">
    <property type="entry name" value="Polysacc_deacetylase_ArnD"/>
</dbReference>
<evidence type="ECO:0000256" key="10">
    <source>
        <dbReference type="ARBA" id="ARBA00023288"/>
    </source>
</evidence>
<evidence type="ECO:0000256" key="16">
    <source>
        <dbReference type="ARBA" id="ARBA00072867"/>
    </source>
</evidence>
<comment type="function">
    <text evidence="15">Hydrolyzes the N-acetamido groups of N-acetyl-D-glucosamine residues in chitin to form chitosan and acetate. Chitosan is required to anchor melanin to the cell wall, for maintenance of cell wall integrity, and for proper cytokinesis. Chitosan offers an advantage during infection as it is less readily detected than chitin by host immunosurveillance mechanisms.</text>
</comment>
<keyword evidence="4" id="KW-0325">Glycoprotein</keyword>
<evidence type="ECO:0000256" key="4">
    <source>
        <dbReference type="ARBA" id="ARBA00022622"/>
    </source>
</evidence>
<keyword evidence="6" id="KW-0165">Cleavage on pair of basic residues</keyword>
<evidence type="ECO:0000256" key="12">
    <source>
        <dbReference type="ARBA" id="ARBA00023326"/>
    </source>
</evidence>
<evidence type="ECO:0000256" key="11">
    <source>
        <dbReference type="ARBA" id="ARBA00023316"/>
    </source>
</evidence>
<keyword evidence="8" id="KW-0119">Carbohydrate metabolism</keyword>
<dbReference type="GO" id="GO:0004099">
    <property type="term" value="F:chitin deacetylase activity"/>
    <property type="evidence" value="ECO:0007669"/>
    <property type="project" value="UniProtKB-EC"/>
</dbReference>
<evidence type="ECO:0000313" key="20">
    <source>
        <dbReference type="EMBL" id="CCF54535.1"/>
    </source>
</evidence>
<dbReference type="GO" id="GO:0071555">
    <property type="term" value="P:cell wall organization"/>
    <property type="evidence" value="ECO:0007669"/>
    <property type="project" value="UniProtKB-KW"/>
</dbReference>
<dbReference type="InterPro" id="IPR011330">
    <property type="entry name" value="Glyco_hydro/deAcase_b/a-brl"/>
</dbReference>
<evidence type="ECO:0000259" key="19">
    <source>
        <dbReference type="PROSITE" id="PS51677"/>
    </source>
</evidence>
<comment type="similarity">
    <text evidence="3">Belongs to the polysaccharide deacetylase family.</text>
</comment>
<dbReference type="AlphaFoldDB" id="I2G5U2"/>
<keyword evidence="7" id="KW-0146">Chitin degradation</keyword>
<dbReference type="STRING" id="1128400.I2G5U2"/>
<dbReference type="InterPro" id="IPR002509">
    <property type="entry name" value="NODB_dom"/>
</dbReference>
<dbReference type="GO" id="GO:0009272">
    <property type="term" value="P:fungal-type cell wall biogenesis"/>
    <property type="evidence" value="ECO:0007669"/>
    <property type="project" value="UniProtKB-ARBA"/>
</dbReference>
<dbReference type="EMBL" id="CAGI01000193">
    <property type="protein sequence ID" value="CCF54535.1"/>
    <property type="molecule type" value="Genomic_DNA"/>
</dbReference>
<dbReference type="HOGENOM" id="CLU_042090_1_0_1"/>
<dbReference type="eggNOG" id="ENOG502QZU8">
    <property type="taxonomic scope" value="Eukaryota"/>
</dbReference>
<dbReference type="GO" id="GO:0006032">
    <property type="term" value="P:chitin catabolic process"/>
    <property type="evidence" value="ECO:0007669"/>
    <property type="project" value="UniProtKB-KW"/>
</dbReference>
<keyword evidence="4" id="KW-0336">GPI-anchor</keyword>
<keyword evidence="9" id="KW-0170">Cobalt</keyword>
<keyword evidence="11" id="KW-0961">Cell wall biogenesis/degradation</keyword>
<accession>I2G5U2</accession>
<evidence type="ECO:0000256" key="3">
    <source>
        <dbReference type="ARBA" id="ARBA00010973"/>
    </source>
</evidence>
<feature type="domain" description="NodB homology" evidence="19">
    <location>
        <begin position="139"/>
        <end position="339"/>
    </location>
</feature>
<keyword evidence="10" id="KW-0449">Lipoprotein</keyword>
<comment type="caution">
    <text evidence="20">The sequence shown here is derived from an EMBL/GenBank/DDBJ whole genome shotgun (WGS) entry which is preliminary data.</text>
</comment>
<evidence type="ECO:0000256" key="1">
    <source>
        <dbReference type="ARBA" id="ARBA00001941"/>
    </source>
</evidence>
<feature type="chain" id="PRO_5003658159" description="Chitin deacetylase 3" evidence="18">
    <location>
        <begin position="21"/>
        <end position="485"/>
    </location>
</feature>
<comment type="subcellular location">
    <subcellularLocation>
        <location evidence="2">Cell membrane</location>
        <topology evidence="2">Lipid-anchor</topology>
        <topology evidence="2">GPI-anchor</topology>
    </subcellularLocation>
</comment>
<evidence type="ECO:0000256" key="2">
    <source>
        <dbReference type="ARBA" id="ARBA00004609"/>
    </source>
</evidence>
<dbReference type="Pfam" id="PF01522">
    <property type="entry name" value="Polysacc_deac_1"/>
    <property type="match status" value="1"/>
</dbReference>
<dbReference type="PROSITE" id="PS51677">
    <property type="entry name" value="NODB"/>
    <property type="match status" value="1"/>
</dbReference>
<evidence type="ECO:0000256" key="14">
    <source>
        <dbReference type="ARBA" id="ARBA00048494"/>
    </source>
</evidence>
<dbReference type="Proteomes" id="UP000006174">
    <property type="component" value="Unassembled WGS sequence"/>
</dbReference>
<evidence type="ECO:0000256" key="8">
    <source>
        <dbReference type="ARBA" id="ARBA00023277"/>
    </source>
</evidence>
<dbReference type="PANTHER" id="PTHR10587">
    <property type="entry name" value="GLYCOSYL TRANSFERASE-RELATED"/>
    <property type="match status" value="1"/>
</dbReference>
<dbReference type="FunFam" id="3.20.20.370:FF:000009">
    <property type="entry name" value="Chitin deacetylase"/>
    <property type="match status" value="1"/>
</dbReference>
<evidence type="ECO:0000256" key="5">
    <source>
        <dbReference type="ARBA" id="ARBA00022669"/>
    </source>
</evidence>
<gene>
    <name evidence="20" type="ORF">UHOR_01725</name>
</gene>
<dbReference type="EC" id="3.5.1.41" evidence="13"/>
<dbReference type="GO" id="GO:0098552">
    <property type="term" value="C:side of membrane"/>
    <property type="evidence" value="ECO:0007669"/>
    <property type="project" value="UniProtKB-KW"/>
</dbReference>
<keyword evidence="12" id="KW-0624">Polysaccharide degradation</keyword>
<keyword evidence="21" id="KW-1185">Reference proteome</keyword>
<comment type="cofactor">
    <cofactor evidence="1">
        <name>Co(2+)</name>
        <dbReference type="ChEBI" id="CHEBI:48828"/>
    </cofactor>
</comment>
<protein>
    <recommendedName>
        <fullName evidence="16">Chitin deacetylase 3</fullName>
        <ecNumber evidence="13">3.5.1.41</ecNumber>
    </recommendedName>
</protein>
<evidence type="ECO:0000256" key="15">
    <source>
        <dbReference type="ARBA" id="ARBA00060132"/>
    </source>
</evidence>
<comment type="catalytic activity">
    <reaction evidence="14">
        <text>[(1-&gt;4)-N-acetyl-beta-D-glucosaminyl](n) + n H2O = chitosan + n acetate</text>
        <dbReference type="Rhea" id="RHEA:10464"/>
        <dbReference type="Rhea" id="RHEA-COMP:9593"/>
        <dbReference type="Rhea" id="RHEA-COMP:9597"/>
        <dbReference type="ChEBI" id="CHEBI:15377"/>
        <dbReference type="ChEBI" id="CHEBI:17029"/>
        <dbReference type="ChEBI" id="CHEBI:30089"/>
        <dbReference type="ChEBI" id="CHEBI:57704"/>
        <dbReference type="EC" id="3.5.1.41"/>
    </reaction>
    <physiologicalReaction direction="left-to-right" evidence="14">
        <dbReference type="Rhea" id="RHEA:10465"/>
    </physiologicalReaction>
</comment>
<keyword evidence="5" id="KW-0147">Chitin-binding</keyword>
<sequence>MRLTALTVGAMALAAPLVSAAVRHERGLVDPAEHPAGHLFNKRAERHSITKRQLANVSKNGMPYPPAGADPPPASSLPKAWVDRYNEKKAAGLVPNIPPSITDPNTRATVYPAGTDMTNVCSWTVQKCDTGDIWLAPDNYVSITFDDGPTPQSSELISYLQAQRQSATHFLIGSAIVWNPTAMDEYVKADPPMHLGIHTWSHTLQTGKTDLEILGDLGWTMQIIYDLTGSVPMYWRPPEGDVDARVRAIATQVLGLQTVMWNKDADDWCLRQGNGTAQLETCTTGVGATKQGVIREMTSWATDSNRTGFISLEHETTDQAIDAFKSYHRALKANNWNVGAVPELQGLPYYQNQWNLTSKKEPVDSILPTREPINVVHSDAPRGSSRAPDTGAFANLDGSGASAQASSSAAASASTGSSGSSGSRGSSGSSGSSGSKASSSGSSGSSSGSSSSTSSQSSKSGASNLIAGASTVAFGAVAAAVALLL</sequence>
<evidence type="ECO:0000256" key="17">
    <source>
        <dbReference type="SAM" id="MobiDB-lite"/>
    </source>
</evidence>
<evidence type="ECO:0000256" key="6">
    <source>
        <dbReference type="ARBA" id="ARBA00022685"/>
    </source>
</evidence>
<feature type="region of interest" description="Disordered" evidence="17">
    <location>
        <begin position="361"/>
        <end position="399"/>
    </location>
</feature>
<dbReference type="SUPFAM" id="SSF88713">
    <property type="entry name" value="Glycoside hydrolase/deacetylase"/>
    <property type="match status" value="1"/>
</dbReference>
<evidence type="ECO:0000256" key="13">
    <source>
        <dbReference type="ARBA" id="ARBA00024056"/>
    </source>
</evidence>
<dbReference type="GO" id="GO:0005886">
    <property type="term" value="C:plasma membrane"/>
    <property type="evidence" value="ECO:0007669"/>
    <property type="project" value="UniProtKB-SubCell"/>
</dbReference>
<dbReference type="Gene3D" id="3.20.20.370">
    <property type="entry name" value="Glycoside hydrolase/deacetylase"/>
    <property type="match status" value="1"/>
</dbReference>
<evidence type="ECO:0000313" key="21">
    <source>
        <dbReference type="Proteomes" id="UP000006174"/>
    </source>
</evidence>
<proteinExistence type="inferred from homology"/>
<name>I2G5U2_USTHO</name>
<evidence type="ECO:0000256" key="18">
    <source>
        <dbReference type="SAM" id="SignalP"/>
    </source>
</evidence>
<dbReference type="OMA" id="DADDWCL"/>
<evidence type="ECO:0000256" key="7">
    <source>
        <dbReference type="ARBA" id="ARBA00023024"/>
    </source>
</evidence>
<evidence type="ECO:0000256" key="9">
    <source>
        <dbReference type="ARBA" id="ARBA00023285"/>
    </source>
</evidence>
<keyword evidence="4" id="KW-0472">Membrane</keyword>
<dbReference type="PANTHER" id="PTHR10587:SF135">
    <property type="entry name" value="CHITIN DEACETYLASE 3"/>
    <property type="match status" value="1"/>
</dbReference>